<dbReference type="Gene3D" id="3.40.630.30">
    <property type="match status" value="1"/>
</dbReference>
<dbReference type="InterPro" id="IPR006175">
    <property type="entry name" value="YjgF/YER057c/UK114"/>
</dbReference>
<evidence type="ECO:0000313" key="2">
    <source>
        <dbReference type="EMBL" id="GJD63662.1"/>
    </source>
</evidence>
<dbReference type="Pfam" id="PF00583">
    <property type="entry name" value="Acetyltransf_1"/>
    <property type="match status" value="1"/>
</dbReference>
<dbReference type="PANTHER" id="PTHR43857">
    <property type="entry name" value="BLR7761 PROTEIN"/>
    <property type="match status" value="1"/>
</dbReference>
<dbReference type="Gene3D" id="3.30.1330.40">
    <property type="entry name" value="RutC-like"/>
    <property type="match status" value="1"/>
</dbReference>
<feature type="domain" description="N-acetyltransferase" evidence="1">
    <location>
        <begin position="139"/>
        <end position="285"/>
    </location>
</feature>
<evidence type="ECO:0000259" key="1">
    <source>
        <dbReference type="PROSITE" id="PS51186"/>
    </source>
</evidence>
<dbReference type="SUPFAM" id="SSF55298">
    <property type="entry name" value="YjgF-like"/>
    <property type="match status" value="1"/>
</dbReference>
<comment type="caution">
    <text evidence="2">The sequence shown here is derived from an EMBL/GenBank/DDBJ whole genome shotgun (WGS) entry which is preliminary data.</text>
</comment>
<reference evidence="2" key="1">
    <citation type="journal article" date="2016" name="Front. Microbiol.">
        <title>Genome Sequence of the Piezophilic, Mesophilic Sulfate-Reducing Bacterium Desulfovibrio indicus J2T.</title>
        <authorList>
            <person name="Cao J."/>
            <person name="Maignien L."/>
            <person name="Shao Z."/>
            <person name="Alain K."/>
            <person name="Jebbar M."/>
        </authorList>
    </citation>
    <scope>NUCLEOTIDE SEQUENCE</scope>
    <source>
        <strain evidence="2">JCM 32048</strain>
    </source>
</reference>
<reference evidence="2" key="2">
    <citation type="submission" date="2021-08" db="EMBL/GenBank/DDBJ databases">
        <authorList>
            <person name="Tani A."/>
            <person name="Ola A."/>
            <person name="Ogura Y."/>
            <person name="Katsura K."/>
            <person name="Hayashi T."/>
        </authorList>
    </citation>
    <scope>NUCLEOTIDE SEQUENCE</scope>
    <source>
        <strain evidence="2">JCM 32048</strain>
    </source>
</reference>
<evidence type="ECO:0000313" key="3">
    <source>
        <dbReference type="Proteomes" id="UP001055286"/>
    </source>
</evidence>
<dbReference type="SUPFAM" id="SSF55729">
    <property type="entry name" value="Acyl-CoA N-acyltransferases (Nat)"/>
    <property type="match status" value="1"/>
</dbReference>
<dbReference type="Pfam" id="PF01042">
    <property type="entry name" value="Ribonuc_L-PSP"/>
    <property type="match status" value="1"/>
</dbReference>
<protein>
    <submittedName>
        <fullName evidence="2">Aminoacrylate peracid reductase RutC</fullName>
    </submittedName>
</protein>
<proteinExistence type="predicted"/>
<dbReference type="InterPro" id="IPR000182">
    <property type="entry name" value="GNAT_dom"/>
</dbReference>
<dbReference type="RefSeq" id="WP_238191980.1">
    <property type="nucleotide sequence ID" value="NZ_BPQJ01000018.1"/>
</dbReference>
<dbReference type="PROSITE" id="PS51186">
    <property type="entry name" value="GNAT"/>
    <property type="match status" value="1"/>
</dbReference>
<dbReference type="PANTHER" id="PTHR43857:SF1">
    <property type="entry name" value="YJGH FAMILY PROTEIN"/>
    <property type="match status" value="1"/>
</dbReference>
<organism evidence="2 3">
    <name type="scientific">Methylobacterium frigidaeris</name>
    <dbReference type="NCBI Taxonomy" id="2038277"/>
    <lineage>
        <taxon>Bacteria</taxon>
        <taxon>Pseudomonadati</taxon>
        <taxon>Pseudomonadota</taxon>
        <taxon>Alphaproteobacteria</taxon>
        <taxon>Hyphomicrobiales</taxon>
        <taxon>Methylobacteriaceae</taxon>
        <taxon>Methylobacterium</taxon>
    </lineage>
</organism>
<accession>A0AA37HD99</accession>
<dbReference type="Proteomes" id="UP001055286">
    <property type="component" value="Unassembled WGS sequence"/>
</dbReference>
<sequence>MTILNPPTIWTVPEPFRTIYTHARQASTGRTLFVSGQFGVAPDGRMHEDFADQLGQAMDNVEALLAAAGMGLADVARATFFLTRAGDLPMLGQVRRARWASDAPAAVTVIVVAGLARPDALVEVEVTAVATDPAGRAPGTLRSATKEDVPRIEALVRAAYAKWIPVIGREPVPMIADYALAVRVNRFGLLERDGSLLALIETIPRADHLWVENLAVAPARRGQGLGRWMLQRAEDDGRALGHTMMRLVTNQAFAGNVEFYRRAGFAVEREEPFRGGVAVYLGKVL</sequence>
<name>A0AA37HD99_9HYPH</name>
<dbReference type="GO" id="GO:0016747">
    <property type="term" value="F:acyltransferase activity, transferring groups other than amino-acyl groups"/>
    <property type="evidence" value="ECO:0007669"/>
    <property type="project" value="InterPro"/>
</dbReference>
<keyword evidence="3" id="KW-1185">Reference proteome</keyword>
<dbReference type="EMBL" id="BPQJ01000018">
    <property type="protein sequence ID" value="GJD63662.1"/>
    <property type="molecule type" value="Genomic_DNA"/>
</dbReference>
<dbReference type="InterPro" id="IPR016181">
    <property type="entry name" value="Acyl_CoA_acyltransferase"/>
</dbReference>
<dbReference type="AlphaFoldDB" id="A0AA37HD99"/>
<gene>
    <name evidence="2" type="primary">rutC</name>
    <name evidence="2" type="ORF">MPEAHAMD_3832</name>
</gene>
<dbReference type="CDD" id="cd04301">
    <property type="entry name" value="NAT_SF"/>
    <property type="match status" value="1"/>
</dbReference>
<dbReference type="CDD" id="cd00448">
    <property type="entry name" value="YjgF_YER057c_UK114_family"/>
    <property type="match status" value="1"/>
</dbReference>
<dbReference type="InterPro" id="IPR035959">
    <property type="entry name" value="RutC-like_sf"/>
</dbReference>